<name>A0A2C7A244_9PROT</name>
<gene>
    <name evidence="1" type="ORF">CR162_15305</name>
</gene>
<organism evidence="1 2">
    <name type="scientific">Teichococcus rhizosphaerae</name>
    <dbReference type="NCBI Taxonomy" id="1335062"/>
    <lineage>
        <taxon>Bacteria</taxon>
        <taxon>Pseudomonadati</taxon>
        <taxon>Pseudomonadota</taxon>
        <taxon>Alphaproteobacteria</taxon>
        <taxon>Acetobacterales</taxon>
        <taxon>Roseomonadaceae</taxon>
        <taxon>Roseomonas</taxon>
    </lineage>
</organism>
<comment type="caution">
    <text evidence="1">The sequence shown here is derived from an EMBL/GenBank/DDBJ whole genome shotgun (WGS) entry which is preliminary data.</text>
</comment>
<protein>
    <submittedName>
        <fullName evidence="1">Uncharacterized protein</fullName>
    </submittedName>
</protein>
<reference evidence="1 2" key="1">
    <citation type="submission" date="2017-10" db="EMBL/GenBank/DDBJ databases">
        <authorList>
            <person name="Banno H."/>
            <person name="Chua N.-H."/>
        </authorList>
    </citation>
    <scope>NUCLEOTIDE SEQUENCE [LARGE SCALE GENOMIC DNA]</scope>
    <source>
        <strain evidence="1 2">YW11</strain>
    </source>
</reference>
<sequence>MSNTYTVRVPGQDCGVHKGDTPAEAVLAHLRDIGYGPGTVNLVDGELVYAEGAENWLHVLGDLDRYTVREVEVSVAWVVSECIDGALDHIAVTGGALRVGDGELPGTDAAALIELYAEGVFDELNADDRAEVRERLTRWREEKVAELEAAKAAFEV</sequence>
<evidence type="ECO:0000313" key="1">
    <source>
        <dbReference type="EMBL" id="PHK94128.1"/>
    </source>
</evidence>
<dbReference type="EMBL" id="PDNU01000031">
    <property type="protein sequence ID" value="PHK94128.1"/>
    <property type="molecule type" value="Genomic_DNA"/>
</dbReference>
<dbReference type="Proteomes" id="UP000223527">
    <property type="component" value="Unassembled WGS sequence"/>
</dbReference>
<evidence type="ECO:0000313" key="2">
    <source>
        <dbReference type="Proteomes" id="UP000223527"/>
    </source>
</evidence>
<dbReference type="RefSeq" id="WP_099096401.1">
    <property type="nucleotide sequence ID" value="NZ_PDNU01000031.1"/>
</dbReference>
<dbReference type="AlphaFoldDB" id="A0A2C7A244"/>
<proteinExistence type="predicted"/>
<keyword evidence="2" id="KW-1185">Reference proteome</keyword>
<accession>A0A2C7A244</accession>